<sequence>MPGMLVFLLLGLPVVKAQSEACPSNPTVFQQDNLTVDFTTFCGADIDGADFEAPYGKLSERTFTDCIVACAQYQPLCYGFDYTPYKEDGSTNCWLKSESFADSAVAQATFAVNAAKLDLSSLPTMLDDCSLLGQQTNTESSIYTVYCGVDLSGGNIRKMPATSMAQCLALCDQTADCVGLAYESSAHNGPYNCFLKGVDHGGPVTIEITTINAATKQLAVVAPTSSSSSESAPSSQTPTPTSSEPPSSTAATSSSPTTSTPDSGLSTGAKVGIGVGVGVGALTAALLVGWYVMRRRRTRAAKINTPPMTQTERHLPSELEQSSPHPQPELESSAQSYTTTSTKPIRAIQEMGA</sequence>
<feature type="domain" description="Apple" evidence="8">
    <location>
        <begin position="56"/>
        <end position="96"/>
    </location>
</feature>
<feature type="chain" id="PRO_5045677834" description="Apple domain-containing protein" evidence="7">
    <location>
        <begin position="18"/>
        <end position="353"/>
    </location>
</feature>
<evidence type="ECO:0000259" key="8">
    <source>
        <dbReference type="Pfam" id="PF14295"/>
    </source>
</evidence>
<feature type="domain" description="Apple" evidence="8">
    <location>
        <begin position="149"/>
        <end position="196"/>
    </location>
</feature>
<keyword evidence="10" id="KW-1185">Reference proteome</keyword>
<organism evidence="9 10">
    <name type="scientific">Lithohypha guttulata</name>
    <dbReference type="NCBI Taxonomy" id="1690604"/>
    <lineage>
        <taxon>Eukaryota</taxon>
        <taxon>Fungi</taxon>
        <taxon>Dikarya</taxon>
        <taxon>Ascomycota</taxon>
        <taxon>Pezizomycotina</taxon>
        <taxon>Eurotiomycetes</taxon>
        <taxon>Chaetothyriomycetidae</taxon>
        <taxon>Chaetothyriales</taxon>
        <taxon>Trichomeriaceae</taxon>
        <taxon>Lithohypha</taxon>
    </lineage>
</organism>
<dbReference type="Proteomes" id="UP001345013">
    <property type="component" value="Unassembled WGS sequence"/>
</dbReference>
<proteinExistence type="predicted"/>
<comment type="subcellular location">
    <subcellularLocation>
        <location evidence="1">Membrane</location>
        <topology evidence="1">Single-pass membrane protein</topology>
    </subcellularLocation>
</comment>
<feature type="signal peptide" evidence="7">
    <location>
        <begin position="1"/>
        <end position="17"/>
    </location>
</feature>
<comment type="caution">
    <text evidence="9">The sequence shown here is derived from an EMBL/GenBank/DDBJ whole genome shotgun (WGS) entry which is preliminary data.</text>
</comment>
<evidence type="ECO:0000256" key="7">
    <source>
        <dbReference type="SAM" id="SignalP"/>
    </source>
</evidence>
<evidence type="ECO:0000256" key="2">
    <source>
        <dbReference type="ARBA" id="ARBA00022692"/>
    </source>
</evidence>
<keyword evidence="4 6" id="KW-0472">Membrane</keyword>
<evidence type="ECO:0000256" key="1">
    <source>
        <dbReference type="ARBA" id="ARBA00004167"/>
    </source>
</evidence>
<gene>
    <name evidence="9" type="ORF">LTR24_008694</name>
</gene>
<feature type="region of interest" description="Disordered" evidence="5">
    <location>
        <begin position="301"/>
        <end position="353"/>
    </location>
</feature>
<keyword evidence="3 6" id="KW-1133">Transmembrane helix</keyword>
<evidence type="ECO:0000256" key="3">
    <source>
        <dbReference type="ARBA" id="ARBA00022989"/>
    </source>
</evidence>
<evidence type="ECO:0000256" key="5">
    <source>
        <dbReference type="SAM" id="MobiDB-lite"/>
    </source>
</evidence>
<feature type="compositionally biased region" description="Low complexity" evidence="5">
    <location>
        <begin position="224"/>
        <end position="261"/>
    </location>
</feature>
<dbReference type="EMBL" id="JAVRRG010000158">
    <property type="protein sequence ID" value="KAK5080080.1"/>
    <property type="molecule type" value="Genomic_DNA"/>
</dbReference>
<dbReference type="InterPro" id="IPR051694">
    <property type="entry name" value="Immunoregulatory_rcpt-like"/>
</dbReference>
<feature type="region of interest" description="Disordered" evidence="5">
    <location>
        <begin position="224"/>
        <end position="265"/>
    </location>
</feature>
<evidence type="ECO:0000313" key="10">
    <source>
        <dbReference type="Proteomes" id="UP001345013"/>
    </source>
</evidence>
<evidence type="ECO:0000313" key="9">
    <source>
        <dbReference type="EMBL" id="KAK5080080.1"/>
    </source>
</evidence>
<name>A0ABR0JZB3_9EURO</name>
<keyword evidence="2 6" id="KW-0812">Transmembrane</keyword>
<dbReference type="Pfam" id="PF14295">
    <property type="entry name" value="PAN_4"/>
    <property type="match status" value="2"/>
</dbReference>
<feature type="transmembrane region" description="Helical" evidence="6">
    <location>
        <begin position="271"/>
        <end position="293"/>
    </location>
</feature>
<reference evidence="9 10" key="1">
    <citation type="submission" date="2023-08" db="EMBL/GenBank/DDBJ databases">
        <title>Black Yeasts Isolated from many extreme environments.</title>
        <authorList>
            <person name="Coleine C."/>
            <person name="Stajich J.E."/>
            <person name="Selbmann L."/>
        </authorList>
    </citation>
    <scope>NUCLEOTIDE SEQUENCE [LARGE SCALE GENOMIC DNA]</scope>
    <source>
        <strain evidence="9 10">CCFEE 5885</strain>
    </source>
</reference>
<evidence type="ECO:0000256" key="4">
    <source>
        <dbReference type="ARBA" id="ARBA00023136"/>
    </source>
</evidence>
<accession>A0ABR0JZB3</accession>
<dbReference type="PANTHER" id="PTHR15549:SF30">
    <property type="entry name" value="MID2 DOMAIN-CONTAINING PROTEIN"/>
    <property type="match status" value="1"/>
</dbReference>
<dbReference type="PANTHER" id="PTHR15549">
    <property type="entry name" value="PAIRED IMMUNOGLOBULIN-LIKE TYPE 2 RECEPTOR"/>
    <property type="match status" value="1"/>
</dbReference>
<evidence type="ECO:0000256" key="6">
    <source>
        <dbReference type="SAM" id="Phobius"/>
    </source>
</evidence>
<keyword evidence="7" id="KW-0732">Signal</keyword>
<dbReference type="Gene3D" id="3.50.4.10">
    <property type="entry name" value="Hepatocyte Growth Factor"/>
    <property type="match status" value="1"/>
</dbReference>
<feature type="compositionally biased region" description="Polar residues" evidence="5">
    <location>
        <begin position="319"/>
        <end position="343"/>
    </location>
</feature>
<dbReference type="InterPro" id="IPR003609">
    <property type="entry name" value="Pan_app"/>
</dbReference>
<protein>
    <recommendedName>
        <fullName evidence="8">Apple domain-containing protein</fullName>
    </recommendedName>
</protein>